<dbReference type="Pfam" id="PF14541">
    <property type="entry name" value="TAXi_C"/>
    <property type="match status" value="1"/>
</dbReference>
<dbReference type="InterPro" id="IPR032799">
    <property type="entry name" value="TAXi_C"/>
</dbReference>
<dbReference type="AlphaFoldDB" id="A0A9J5XGC1"/>
<gene>
    <name evidence="4" type="ORF">H5410_047837</name>
</gene>
<name>A0A9J5XGC1_SOLCO</name>
<reference evidence="4 5" key="1">
    <citation type="submission" date="2020-09" db="EMBL/GenBank/DDBJ databases">
        <title>De no assembly of potato wild relative species, Solanum commersonii.</title>
        <authorList>
            <person name="Cho K."/>
        </authorList>
    </citation>
    <scope>NUCLEOTIDE SEQUENCE [LARGE SCALE GENOMIC DNA]</scope>
    <source>
        <strain evidence="4">LZ3.2</strain>
        <tissue evidence="4">Leaf</tissue>
    </source>
</reference>
<dbReference type="SUPFAM" id="SSF50630">
    <property type="entry name" value="Acid proteases"/>
    <property type="match status" value="1"/>
</dbReference>
<dbReference type="GO" id="GO:0008233">
    <property type="term" value="F:peptidase activity"/>
    <property type="evidence" value="ECO:0007669"/>
    <property type="project" value="UniProtKB-KW"/>
</dbReference>
<dbReference type="GO" id="GO:0005576">
    <property type="term" value="C:extracellular region"/>
    <property type="evidence" value="ECO:0007669"/>
    <property type="project" value="TreeGrafter"/>
</dbReference>
<keyword evidence="2" id="KW-0378">Hydrolase</keyword>
<evidence type="ECO:0000313" key="5">
    <source>
        <dbReference type="Proteomes" id="UP000824120"/>
    </source>
</evidence>
<dbReference type="EMBL" id="JACXVP010000009">
    <property type="protein sequence ID" value="KAG5587403.1"/>
    <property type="molecule type" value="Genomic_DNA"/>
</dbReference>
<accession>A0A9J5XGC1</accession>
<feature type="domain" description="Peptidase A1" evidence="3">
    <location>
        <begin position="1"/>
        <end position="143"/>
    </location>
</feature>
<dbReference type="PROSITE" id="PS51767">
    <property type="entry name" value="PEPTIDASE_A1"/>
    <property type="match status" value="1"/>
</dbReference>
<protein>
    <recommendedName>
        <fullName evidence="3">Peptidase A1 domain-containing protein</fullName>
    </recommendedName>
</protein>
<evidence type="ECO:0000259" key="3">
    <source>
        <dbReference type="PROSITE" id="PS51767"/>
    </source>
</evidence>
<dbReference type="GO" id="GO:0006508">
    <property type="term" value="P:proteolysis"/>
    <property type="evidence" value="ECO:0007669"/>
    <property type="project" value="UniProtKB-KW"/>
</dbReference>
<dbReference type="PANTHER" id="PTHR47967">
    <property type="entry name" value="OS07G0603500 PROTEIN-RELATED"/>
    <property type="match status" value="1"/>
</dbReference>
<comment type="caution">
    <text evidence="4">The sequence shown here is derived from an EMBL/GenBank/DDBJ whole genome shotgun (WGS) entry which is preliminary data.</text>
</comment>
<dbReference type="Proteomes" id="UP000824120">
    <property type="component" value="Chromosome 9"/>
</dbReference>
<dbReference type="Gene3D" id="2.40.70.10">
    <property type="entry name" value="Acid Proteases"/>
    <property type="match status" value="1"/>
</dbReference>
<sequence>FTSSDVQSFSDILYFLNLKSVSVGGKKLEFKSSHLMNSSDTDEDSRNIIIYSGMILTFLLEEIYSKLESTLLEMIKGPSNELSICYDTKSIVDFPKIVFHFTVADIQLLYMNTFSKVDEDMTCLTIVSGGGGLYMVFMETSNG</sequence>
<organism evidence="4 5">
    <name type="scientific">Solanum commersonii</name>
    <name type="common">Commerson's wild potato</name>
    <name type="synonym">Commerson's nightshade</name>
    <dbReference type="NCBI Taxonomy" id="4109"/>
    <lineage>
        <taxon>Eukaryota</taxon>
        <taxon>Viridiplantae</taxon>
        <taxon>Streptophyta</taxon>
        <taxon>Embryophyta</taxon>
        <taxon>Tracheophyta</taxon>
        <taxon>Spermatophyta</taxon>
        <taxon>Magnoliopsida</taxon>
        <taxon>eudicotyledons</taxon>
        <taxon>Gunneridae</taxon>
        <taxon>Pentapetalae</taxon>
        <taxon>asterids</taxon>
        <taxon>lamiids</taxon>
        <taxon>Solanales</taxon>
        <taxon>Solanaceae</taxon>
        <taxon>Solanoideae</taxon>
        <taxon>Solaneae</taxon>
        <taxon>Solanum</taxon>
    </lineage>
</organism>
<dbReference type="PANTHER" id="PTHR47967:SF51">
    <property type="entry name" value="PEPTIDASE A1 DOMAIN-CONTAINING PROTEIN"/>
    <property type="match status" value="1"/>
</dbReference>
<dbReference type="InterPro" id="IPR051708">
    <property type="entry name" value="Plant_Aspart_Prot_A1"/>
</dbReference>
<evidence type="ECO:0000256" key="2">
    <source>
        <dbReference type="ARBA" id="ARBA00022801"/>
    </source>
</evidence>
<dbReference type="InterPro" id="IPR033121">
    <property type="entry name" value="PEPTIDASE_A1"/>
</dbReference>
<feature type="non-terminal residue" evidence="4">
    <location>
        <position position="143"/>
    </location>
</feature>
<keyword evidence="5" id="KW-1185">Reference proteome</keyword>
<dbReference type="InterPro" id="IPR021109">
    <property type="entry name" value="Peptidase_aspartic_dom_sf"/>
</dbReference>
<evidence type="ECO:0000256" key="1">
    <source>
        <dbReference type="ARBA" id="ARBA00022670"/>
    </source>
</evidence>
<proteinExistence type="predicted"/>
<dbReference type="OrthoDB" id="2747330at2759"/>
<evidence type="ECO:0000313" key="4">
    <source>
        <dbReference type="EMBL" id="KAG5587403.1"/>
    </source>
</evidence>
<keyword evidence="1" id="KW-0645">Protease</keyword>